<dbReference type="Proteomes" id="UP000249590">
    <property type="component" value="Unassembled WGS sequence"/>
</dbReference>
<protein>
    <recommendedName>
        <fullName evidence="3">AB hydrolase-1 domain-containing protein</fullName>
    </recommendedName>
</protein>
<accession>A0A8B2NNP2</accession>
<feature type="compositionally biased region" description="Low complexity" evidence="1">
    <location>
        <begin position="431"/>
        <end position="445"/>
    </location>
</feature>
<keyword evidence="5" id="KW-1185">Reference proteome</keyword>
<keyword evidence="2" id="KW-1133">Transmembrane helix</keyword>
<evidence type="ECO:0000256" key="1">
    <source>
        <dbReference type="SAM" id="MobiDB-lite"/>
    </source>
</evidence>
<dbReference type="AlphaFoldDB" id="A0A8B2NNP2"/>
<proteinExistence type="predicted"/>
<dbReference type="Pfam" id="PF00561">
    <property type="entry name" value="Abhydrolase_1"/>
    <property type="match status" value="1"/>
</dbReference>
<feature type="transmembrane region" description="Helical" evidence="2">
    <location>
        <begin position="54"/>
        <end position="74"/>
    </location>
</feature>
<dbReference type="InterPro" id="IPR050266">
    <property type="entry name" value="AB_hydrolase_sf"/>
</dbReference>
<dbReference type="InterPro" id="IPR000073">
    <property type="entry name" value="AB_hydrolase_1"/>
</dbReference>
<feature type="region of interest" description="Disordered" evidence="1">
    <location>
        <begin position="1"/>
        <end position="21"/>
    </location>
</feature>
<evidence type="ECO:0000259" key="3">
    <source>
        <dbReference type="Pfam" id="PF00561"/>
    </source>
</evidence>
<evidence type="ECO:0000313" key="5">
    <source>
        <dbReference type="Proteomes" id="UP000249590"/>
    </source>
</evidence>
<dbReference type="PANTHER" id="PTHR43798">
    <property type="entry name" value="MONOACYLGLYCEROL LIPASE"/>
    <property type="match status" value="1"/>
</dbReference>
<dbReference type="OrthoDB" id="9815441at2"/>
<dbReference type="InterPro" id="IPR029058">
    <property type="entry name" value="AB_hydrolase_fold"/>
</dbReference>
<feature type="compositionally biased region" description="Low complexity" evidence="1">
    <location>
        <begin position="406"/>
        <end position="420"/>
    </location>
</feature>
<evidence type="ECO:0000313" key="4">
    <source>
        <dbReference type="EMBL" id="RAI00231.1"/>
    </source>
</evidence>
<dbReference type="RefSeq" id="WP_111348924.1">
    <property type="nucleotide sequence ID" value="NZ_QHHQ01000004.1"/>
</dbReference>
<gene>
    <name evidence="4" type="ORF">DLJ53_21230</name>
</gene>
<dbReference type="GO" id="GO:0016020">
    <property type="term" value="C:membrane"/>
    <property type="evidence" value="ECO:0007669"/>
    <property type="project" value="TreeGrafter"/>
</dbReference>
<feature type="domain" description="AB hydrolase-1" evidence="3">
    <location>
        <begin position="109"/>
        <end position="352"/>
    </location>
</feature>
<feature type="compositionally biased region" description="Basic residues" evidence="1">
    <location>
        <begin position="465"/>
        <end position="476"/>
    </location>
</feature>
<dbReference type="Gene3D" id="3.40.50.1820">
    <property type="entry name" value="alpha/beta hydrolase"/>
    <property type="match status" value="1"/>
</dbReference>
<sequence length="476" mass="49900">MAEHGPYRAAPQRPQVHDVIPDDAPHGLEAIRDAVAHGPGRLLSEWRRRGLPRGGWVGAAAVYGGAALLGAYIFQSRTRSKAETERPPLGRFLDVDDATLHYVDIGSGPPVVLIHSGDATLEDWFISGIAGRLLPNHRLILVDRPGYGYSTRSRSVNWAPERQGRAVAQLLHRLGVRKPTLVAHGTGALPAIAIALQHPAFARALVLIGPVVFPSDGSRGIAARIPGLPVVGPLANATALPSVARAALPARIDAAFEPQPVPPGFMEAFPAGLVTRPRQLEATAQDNAGLDEATVRFSRHYKRLALPLTIVAGSGDGIADPDRQARRLAITAPGARLVVLPAMGHMVHHTAPDRVAAAIIDTAAVKADSTRSTPRGATAPRGDRTPGDVRTEGDERANMTAPPRPEAASTDAAPEPAAASRPDDAGPPAPKTTATRRAGTATPAKRSSTARATGGAKRSPSSKRPPTKRGSPKKTP</sequence>
<dbReference type="EMBL" id="QHHQ01000004">
    <property type="protein sequence ID" value="RAI00231.1"/>
    <property type="molecule type" value="Genomic_DNA"/>
</dbReference>
<reference evidence="4 5" key="1">
    <citation type="submission" date="2018-05" db="EMBL/GenBank/DDBJ databases">
        <title>Acuticoccus sediminis sp. nov., isolated from deep-sea sediment of Indian Ocean.</title>
        <authorList>
            <person name="Liu X."/>
            <person name="Lai Q."/>
            <person name="Du Y."/>
            <person name="Sun F."/>
            <person name="Zhang X."/>
            <person name="Wang S."/>
            <person name="Shao Z."/>
        </authorList>
    </citation>
    <scope>NUCLEOTIDE SEQUENCE [LARGE SCALE GENOMIC DNA]</scope>
    <source>
        <strain evidence="4 5">PTG4-2</strain>
    </source>
</reference>
<organism evidence="4 5">
    <name type="scientific">Acuticoccus sediminis</name>
    <dbReference type="NCBI Taxonomy" id="2184697"/>
    <lineage>
        <taxon>Bacteria</taxon>
        <taxon>Pseudomonadati</taxon>
        <taxon>Pseudomonadota</taxon>
        <taxon>Alphaproteobacteria</taxon>
        <taxon>Hyphomicrobiales</taxon>
        <taxon>Amorphaceae</taxon>
        <taxon>Acuticoccus</taxon>
    </lineage>
</organism>
<feature type="compositionally biased region" description="Basic and acidic residues" evidence="1">
    <location>
        <begin position="381"/>
        <end position="397"/>
    </location>
</feature>
<keyword evidence="2" id="KW-0472">Membrane</keyword>
<evidence type="ECO:0000256" key="2">
    <source>
        <dbReference type="SAM" id="Phobius"/>
    </source>
</evidence>
<dbReference type="SUPFAM" id="SSF53474">
    <property type="entry name" value="alpha/beta-Hydrolases"/>
    <property type="match status" value="1"/>
</dbReference>
<keyword evidence="2" id="KW-0812">Transmembrane</keyword>
<name>A0A8B2NNP2_9HYPH</name>
<comment type="caution">
    <text evidence="4">The sequence shown here is derived from an EMBL/GenBank/DDBJ whole genome shotgun (WGS) entry which is preliminary data.</text>
</comment>
<feature type="region of interest" description="Disordered" evidence="1">
    <location>
        <begin position="366"/>
        <end position="476"/>
    </location>
</feature>
<dbReference type="PANTHER" id="PTHR43798:SF33">
    <property type="entry name" value="HYDROLASE, PUTATIVE (AFU_ORTHOLOGUE AFUA_2G14860)-RELATED"/>
    <property type="match status" value="1"/>
</dbReference>